<dbReference type="Proteomes" id="UP000006671">
    <property type="component" value="Unassembled WGS sequence"/>
</dbReference>
<accession>D2W1E5</accession>
<dbReference type="EMBL" id="GG738922">
    <property type="protein sequence ID" value="EFC37034.1"/>
    <property type="molecule type" value="Genomic_DNA"/>
</dbReference>
<organism evidence="2">
    <name type="scientific">Naegleria gruberi</name>
    <name type="common">Amoeba</name>
    <dbReference type="NCBI Taxonomy" id="5762"/>
    <lineage>
        <taxon>Eukaryota</taxon>
        <taxon>Discoba</taxon>
        <taxon>Heterolobosea</taxon>
        <taxon>Tetramitia</taxon>
        <taxon>Eutetramitia</taxon>
        <taxon>Vahlkampfiidae</taxon>
        <taxon>Naegleria</taxon>
    </lineage>
</organism>
<evidence type="ECO:0000313" key="2">
    <source>
        <dbReference type="Proteomes" id="UP000006671"/>
    </source>
</evidence>
<dbReference type="RefSeq" id="XP_002669778.1">
    <property type="nucleotide sequence ID" value="XM_002669732.1"/>
</dbReference>
<dbReference type="InParanoid" id="D2W1E5"/>
<dbReference type="GeneID" id="8857143"/>
<reference evidence="1 2" key="1">
    <citation type="journal article" date="2010" name="Cell">
        <title>The genome of Naegleria gruberi illuminates early eukaryotic versatility.</title>
        <authorList>
            <person name="Fritz-Laylin L.K."/>
            <person name="Prochnik S.E."/>
            <person name="Ginger M.L."/>
            <person name="Dacks J.B."/>
            <person name="Carpenter M.L."/>
            <person name="Field M.C."/>
            <person name="Kuo A."/>
            <person name="Paredez A."/>
            <person name="Chapman J."/>
            <person name="Pham J."/>
            <person name="Shu S."/>
            <person name="Neupane R."/>
            <person name="Cipriano M."/>
            <person name="Mancuso J."/>
            <person name="Tu H."/>
            <person name="Salamov A."/>
            <person name="Lindquist E."/>
            <person name="Shapiro H."/>
            <person name="Lucas S."/>
            <person name="Grigoriev I.V."/>
            <person name="Cande W.Z."/>
            <person name="Fulton C."/>
            <person name="Rokhsar D.S."/>
            <person name="Dawson S.C."/>
        </authorList>
    </citation>
    <scope>NUCLEOTIDE SEQUENCE [LARGE SCALE GENOMIC DNA]</scope>
    <source>
        <strain evidence="1 2">NEG-M</strain>
    </source>
</reference>
<dbReference type="AlphaFoldDB" id="D2W1E5"/>
<evidence type="ECO:0000313" key="1">
    <source>
        <dbReference type="EMBL" id="EFC37034.1"/>
    </source>
</evidence>
<gene>
    <name evidence="1" type="ORF">NAEGRDRAFT_75188</name>
</gene>
<proteinExistence type="predicted"/>
<dbReference type="KEGG" id="ngr:NAEGRDRAFT_75188"/>
<keyword evidence="2" id="KW-1185">Reference proteome</keyword>
<name>D2W1E5_NAEGR</name>
<sequence>MQSFLFSKTTKIENRLNSLTDLQNYHGKIKTFIRSEVDKNLITFQKSQNCITKLLQCYEFDSKPFIDEELFSINPKDDRKLTCMKIMILIFHFDMMTKCERMIRTFDPFYCFIEDEAIPQVFDCVKRITSFENDPNLQSPVWFDTELSSLERWQQFILHLLIRMQVDVLKCYTNINCLKHKSSYFVLVIAIILLKYFYEKKRKFLKWNSGELWEQSKADCKLLNCLIDYWYLFILLKKNSPRFNIIVEVYGYVITCCLYSFAEVNEEREIDKHSHRVIQTLSNSYYFLPEVYWKTYVALLVSDCRCYQHLNDNITIISDTDFGKNVWVIKYKLLACICSLSELRFMLNDLSLCDRARHFISLYQLELRMKDFIIESLKREGETKYTQWKFGSIDTSLAVASIDYLNYVVDIGEHEEFIRSVLNLWKGYLFSNKGFRIWINNTIAGFLVSNECPDDLLEEIIRAHQINLIENKSYIAILKGVVKTLNRENCNQTLLESFKELVIYLFDFYIENESMDYLQTLNVSNEDLVKIHQQNVINCFKLVGSSFQIIMDCGKLETILSEIKKRTEIMWDNNIFNHKMIFSFIGILEEIIKYVDFDNLMDVFNKLNYNSFIIRLIHSIIFQHERCDDIKQSHRRTFIVFLIDNPILGNELLHDHISPFIINQSMLALEYLTNLQTIKKDDVNIETFEYNIWALRRMVQSVVTNGSNHIDLHHLLDCHLSKFIPIMERIQTLKGEKIENLSETILSTCLIIGQSRMNIIAPQLLKFIHLICEISFSLSMENDEDILILTCILNLIEYLIDNEMLKIEIGWLEEWINDEHLVALIRHCTTFHKILYRRIHCKILISQ</sequence>
<protein>
    <submittedName>
        <fullName evidence="1">Predicted protein</fullName>
    </submittedName>
</protein>
<dbReference type="VEuPathDB" id="AmoebaDB:NAEGRDRAFT_75188"/>